<protein>
    <submittedName>
        <fullName evidence="3">SidA/IucD/PvdA family monooxygenase</fullName>
    </submittedName>
</protein>
<reference evidence="3 4" key="1">
    <citation type="submission" date="2019-10" db="EMBL/GenBank/DDBJ databases">
        <title>Cognatihalovulum marinum gen. nov. sp. nov., a new member of the family Rhodobacteraceae isolated from deep seawater of the Northwest Indian Ocean.</title>
        <authorList>
            <person name="Ruan C."/>
            <person name="Wang J."/>
            <person name="Zheng X."/>
            <person name="Song L."/>
            <person name="Zhu Y."/>
            <person name="Huang Y."/>
            <person name="Lu Z."/>
            <person name="Du W."/>
            <person name="Huang L."/>
            <person name="Dai X."/>
        </authorList>
    </citation>
    <scope>NUCLEOTIDE SEQUENCE [LARGE SCALE GENOMIC DNA]</scope>
    <source>
        <strain evidence="3 4">2CG4</strain>
    </source>
</reference>
<feature type="region of interest" description="Disordered" evidence="2">
    <location>
        <begin position="471"/>
        <end position="493"/>
    </location>
</feature>
<dbReference type="Proteomes" id="UP000474957">
    <property type="component" value="Unassembled WGS sequence"/>
</dbReference>
<sequence length="493" mass="54108">MTNSSSSPTDGQGLAALTARLHEDLGFLCYPGKAWVPPRAVDGRQVEDVVIIGGGMCGLVAWLALRTGGLHRVRMLDRAPAGLEGPWLNYARMETLRSPKQLTGPAFGLGALTFQAWYRAQFGAKSWELLHRIPRPMWMDYLRWYRDALAVPIENGVSVDRVEPQGDLLRLTVSGAAEGTILTRKLVMATGRDGTGRPNIPGFMQGLPRHLWAHSSDDIDFAALKGRKVAVIGVGASAVDNAAEALEHGAAEVRHLIRRPEMPTINKMMGIGSFGFTSGYAGLPDEWRWRFMHYSFATQTPPPHGSTLRVSRHPNARFHFGKATTRVTEEGSGVRIHFADGTSYLADFLILGTGFVTDPKQRVEFGAAAEMIQLWQDVYTPPADEADADLGRFPYLNPDFTFREKVPGQAPWLGNVYCFNYGATASLGKVSGDIPGVSDGAAWLAREIAARLYAEDVEQHWQGMQDYATPELTGEEWTPTELPSEDDKKGKVA</sequence>
<dbReference type="SUPFAM" id="SSF51905">
    <property type="entry name" value="FAD/NAD(P)-binding domain"/>
    <property type="match status" value="1"/>
</dbReference>
<name>A0A6L5YYZ1_9RHOB</name>
<accession>A0A6L5YYZ1</accession>
<evidence type="ECO:0000256" key="2">
    <source>
        <dbReference type="SAM" id="MobiDB-lite"/>
    </source>
</evidence>
<evidence type="ECO:0000256" key="1">
    <source>
        <dbReference type="ARBA" id="ARBA00023002"/>
    </source>
</evidence>
<dbReference type="PRINTS" id="PR00411">
    <property type="entry name" value="PNDRDTASEI"/>
</dbReference>
<dbReference type="EMBL" id="WIND01000004">
    <property type="protein sequence ID" value="MSU89507.1"/>
    <property type="molecule type" value="Genomic_DNA"/>
</dbReference>
<dbReference type="RefSeq" id="WP_154445985.1">
    <property type="nucleotide sequence ID" value="NZ_WIND01000004.1"/>
</dbReference>
<gene>
    <name evidence="3" type="ORF">GE300_07750</name>
</gene>
<keyword evidence="3" id="KW-0503">Monooxygenase</keyword>
<evidence type="ECO:0000313" key="3">
    <source>
        <dbReference type="EMBL" id="MSU89507.1"/>
    </source>
</evidence>
<keyword evidence="4" id="KW-1185">Reference proteome</keyword>
<dbReference type="PANTHER" id="PTHR43539">
    <property type="entry name" value="FLAVIN-BINDING MONOOXYGENASE-LIKE PROTEIN (AFU_ORTHOLOGUE AFUA_4G09220)"/>
    <property type="match status" value="1"/>
</dbReference>
<dbReference type="GO" id="GO:0004497">
    <property type="term" value="F:monooxygenase activity"/>
    <property type="evidence" value="ECO:0007669"/>
    <property type="project" value="UniProtKB-KW"/>
</dbReference>
<dbReference type="Pfam" id="PF13738">
    <property type="entry name" value="Pyr_redox_3"/>
    <property type="match status" value="1"/>
</dbReference>
<organism evidence="3 4">
    <name type="scientific">Halovulum marinum</name>
    <dbReference type="NCBI Taxonomy" id="2662447"/>
    <lineage>
        <taxon>Bacteria</taxon>
        <taxon>Pseudomonadati</taxon>
        <taxon>Pseudomonadota</taxon>
        <taxon>Alphaproteobacteria</taxon>
        <taxon>Rhodobacterales</taxon>
        <taxon>Paracoccaceae</taxon>
        <taxon>Halovulum</taxon>
    </lineage>
</organism>
<dbReference type="AlphaFoldDB" id="A0A6L5YYZ1"/>
<evidence type="ECO:0000313" key="4">
    <source>
        <dbReference type="Proteomes" id="UP000474957"/>
    </source>
</evidence>
<dbReference type="InterPro" id="IPR036188">
    <property type="entry name" value="FAD/NAD-bd_sf"/>
</dbReference>
<dbReference type="InterPro" id="IPR050982">
    <property type="entry name" value="Auxin_biosynth/cation_transpt"/>
</dbReference>
<dbReference type="GO" id="GO:0050660">
    <property type="term" value="F:flavin adenine dinucleotide binding"/>
    <property type="evidence" value="ECO:0007669"/>
    <property type="project" value="TreeGrafter"/>
</dbReference>
<comment type="caution">
    <text evidence="3">The sequence shown here is derived from an EMBL/GenBank/DDBJ whole genome shotgun (WGS) entry which is preliminary data.</text>
</comment>
<dbReference type="Gene3D" id="3.50.50.60">
    <property type="entry name" value="FAD/NAD(P)-binding domain"/>
    <property type="match status" value="1"/>
</dbReference>
<keyword evidence="1" id="KW-0560">Oxidoreductase</keyword>
<dbReference type="PANTHER" id="PTHR43539:SF91">
    <property type="entry name" value="FAD-DEPENDENT URATE HYDROXYLASE"/>
    <property type="match status" value="1"/>
</dbReference>
<proteinExistence type="predicted"/>